<evidence type="ECO:0000313" key="9">
    <source>
        <dbReference type="EMBL" id="PZQ46856.1"/>
    </source>
</evidence>
<dbReference type="GO" id="GO:0005886">
    <property type="term" value="C:plasma membrane"/>
    <property type="evidence" value="ECO:0007669"/>
    <property type="project" value="UniProtKB-SubCell"/>
</dbReference>
<evidence type="ECO:0000256" key="4">
    <source>
        <dbReference type="ARBA" id="ARBA00022475"/>
    </source>
</evidence>
<dbReference type="PANTHER" id="PTHR21716:SF53">
    <property type="entry name" value="PERMEASE PERM-RELATED"/>
    <property type="match status" value="1"/>
</dbReference>
<keyword evidence="3" id="KW-0813">Transport</keyword>
<gene>
    <name evidence="9" type="ORF">DI556_19020</name>
</gene>
<accession>A0A2W5N0F6</accession>
<feature type="transmembrane region" description="Helical" evidence="8">
    <location>
        <begin position="252"/>
        <end position="274"/>
    </location>
</feature>
<comment type="subcellular location">
    <subcellularLocation>
        <location evidence="1">Cell membrane</location>
        <topology evidence="1">Multi-pass membrane protein</topology>
    </subcellularLocation>
</comment>
<dbReference type="Proteomes" id="UP000249185">
    <property type="component" value="Unassembled WGS sequence"/>
</dbReference>
<comment type="caution">
    <text evidence="9">The sequence shown here is derived from an EMBL/GenBank/DDBJ whole genome shotgun (WGS) entry which is preliminary data.</text>
</comment>
<evidence type="ECO:0000313" key="10">
    <source>
        <dbReference type="Proteomes" id="UP000249185"/>
    </source>
</evidence>
<comment type="similarity">
    <text evidence="2">Belongs to the autoinducer-2 exporter (AI-2E) (TC 2.A.86) family.</text>
</comment>
<feature type="transmembrane region" description="Helical" evidence="8">
    <location>
        <begin position="28"/>
        <end position="47"/>
    </location>
</feature>
<evidence type="ECO:0000256" key="3">
    <source>
        <dbReference type="ARBA" id="ARBA00022448"/>
    </source>
</evidence>
<evidence type="ECO:0000256" key="8">
    <source>
        <dbReference type="SAM" id="Phobius"/>
    </source>
</evidence>
<feature type="transmembrane region" description="Helical" evidence="8">
    <location>
        <begin position="53"/>
        <end position="74"/>
    </location>
</feature>
<feature type="transmembrane region" description="Helical" evidence="8">
    <location>
        <begin position="86"/>
        <end position="108"/>
    </location>
</feature>
<dbReference type="EMBL" id="QFPW01000020">
    <property type="protein sequence ID" value="PZQ46856.1"/>
    <property type="molecule type" value="Genomic_DNA"/>
</dbReference>
<keyword evidence="6 8" id="KW-1133">Transmembrane helix</keyword>
<keyword evidence="7 8" id="KW-0472">Membrane</keyword>
<reference evidence="9 10" key="1">
    <citation type="submission" date="2017-08" db="EMBL/GenBank/DDBJ databases">
        <title>Infants hospitalized years apart are colonized by the same room-sourced microbial strains.</title>
        <authorList>
            <person name="Brooks B."/>
            <person name="Olm M.R."/>
            <person name="Firek B.A."/>
            <person name="Baker R."/>
            <person name="Thomas B.C."/>
            <person name="Morowitz M.J."/>
            <person name="Banfield J.F."/>
        </authorList>
    </citation>
    <scope>NUCLEOTIDE SEQUENCE [LARGE SCALE GENOMIC DNA]</scope>
    <source>
        <strain evidence="9">S2_005_002_R2_34</strain>
    </source>
</reference>
<evidence type="ECO:0000256" key="6">
    <source>
        <dbReference type="ARBA" id="ARBA00022989"/>
    </source>
</evidence>
<sequence length="379" mass="40833">MRTRLLATRRAMLALRGGGGADAMIKDWFPQLVYGVALALMIGWVLLIGRPVILPVVAGLIVAYVILGLAELFGRLPGLRERLPASLRYALAVLVIGGTLAAIVWLVITNVTHIATTLPRYQEQFLAIIQALAERFGFEAEPDWQAIRSDILSRIDIRRAIGVTVATASSITATFIVVVIYAGFILSEKDSFGHKIALLSHEPARVAQIQQVISDINSSIGAYLVMKTLINIALGVGSYAIMWWFGIPFAGFWAILIGLFNYIPYIGGFIGVGLPTFLAVAELGGFWPLASFLMAMIAIQVLLGNFIEPYVMGSSMNLSPLVILISLVAWAALWGIAGAILSVPITAMMVIIFAEFPGTRPLAILMSKDGQLAKAGAPR</sequence>
<dbReference type="AlphaFoldDB" id="A0A2W5N0F6"/>
<feature type="transmembrane region" description="Helical" evidence="8">
    <location>
        <begin position="286"/>
        <end position="307"/>
    </location>
</feature>
<evidence type="ECO:0000256" key="2">
    <source>
        <dbReference type="ARBA" id="ARBA00009773"/>
    </source>
</evidence>
<feature type="transmembrane region" description="Helical" evidence="8">
    <location>
        <begin position="327"/>
        <end position="354"/>
    </location>
</feature>
<evidence type="ECO:0000256" key="7">
    <source>
        <dbReference type="ARBA" id="ARBA00023136"/>
    </source>
</evidence>
<name>A0A2W5N0F6_RHOSU</name>
<evidence type="ECO:0000256" key="1">
    <source>
        <dbReference type="ARBA" id="ARBA00004651"/>
    </source>
</evidence>
<organism evidence="9 10">
    <name type="scientific">Rhodovulum sulfidophilum</name>
    <name type="common">Rhodobacter sulfidophilus</name>
    <dbReference type="NCBI Taxonomy" id="35806"/>
    <lineage>
        <taxon>Bacteria</taxon>
        <taxon>Pseudomonadati</taxon>
        <taxon>Pseudomonadota</taxon>
        <taxon>Alphaproteobacteria</taxon>
        <taxon>Rhodobacterales</taxon>
        <taxon>Paracoccaceae</taxon>
        <taxon>Rhodovulum</taxon>
    </lineage>
</organism>
<dbReference type="Pfam" id="PF01594">
    <property type="entry name" value="AI-2E_transport"/>
    <property type="match status" value="1"/>
</dbReference>
<protein>
    <submittedName>
        <fullName evidence="9">AI-2E family transporter</fullName>
    </submittedName>
</protein>
<evidence type="ECO:0000256" key="5">
    <source>
        <dbReference type="ARBA" id="ARBA00022692"/>
    </source>
</evidence>
<dbReference type="InterPro" id="IPR002549">
    <property type="entry name" value="AI-2E-like"/>
</dbReference>
<dbReference type="PANTHER" id="PTHR21716">
    <property type="entry name" value="TRANSMEMBRANE PROTEIN"/>
    <property type="match status" value="1"/>
</dbReference>
<feature type="transmembrane region" description="Helical" evidence="8">
    <location>
        <begin position="228"/>
        <end position="246"/>
    </location>
</feature>
<feature type="transmembrane region" description="Helical" evidence="8">
    <location>
        <begin position="160"/>
        <end position="186"/>
    </location>
</feature>
<proteinExistence type="inferred from homology"/>
<keyword evidence="5 8" id="KW-0812">Transmembrane</keyword>
<keyword evidence="4" id="KW-1003">Cell membrane</keyword>